<proteinExistence type="predicted"/>
<evidence type="ECO:0000313" key="1">
    <source>
        <dbReference type="EMBL" id="JAH83552.1"/>
    </source>
</evidence>
<dbReference type="EMBL" id="GBXM01025025">
    <property type="protein sequence ID" value="JAH83552.1"/>
    <property type="molecule type" value="Transcribed_RNA"/>
</dbReference>
<sequence>MKCIKLSKSNKRTVYAFLKFV</sequence>
<organism evidence="1">
    <name type="scientific">Anguilla anguilla</name>
    <name type="common">European freshwater eel</name>
    <name type="synonym">Muraena anguilla</name>
    <dbReference type="NCBI Taxonomy" id="7936"/>
    <lineage>
        <taxon>Eukaryota</taxon>
        <taxon>Metazoa</taxon>
        <taxon>Chordata</taxon>
        <taxon>Craniata</taxon>
        <taxon>Vertebrata</taxon>
        <taxon>Euteleostomi</taxon>
        <taxon>Actinopterygii</taxon>
        <taxon>Neopterygii</taxon>
        <taxon>Teleostei</taxon>
        <taxon>Anguilliformes</taxon>
        <taxon>Anguillidae</taxon>
        <taxon>Anguilla</taxon>
    </lineage>
</organism>
<name>A0A0E9VZM6_ANGAN</name>
<accession>A0A0E9VZM6</accession>
<reference evidence="1" key="2">
    <citation type="journal article" date="2015" name="Fish Shellfish Immunol.">
        <title>Early steps in the European eel (Anguilla anguilla)-Vibrio vulnificus interaction in the gills: Role of the RtxA13 toxin.</title>
        <authorList>
            <person name="Callol A."/>
            <person name="Pajuelo D."/>
            <person name="Ebbesson L."/>
            <person name="Teles M."/>
            <person name="MacKenzie S."/>
            <person name="Amaro C."/>
        </authorList>
    </citation>
    <scope>NUCLEOTIDE SEQUENCE</scope>
</reference>
<dbReference type="AlphaFoldDB" id="A0A0E9VZM6"/>
<reference evidence="1" key="1">
    <citation type="submission" date="2014-11" db="EMBL/GenBank/DDBJ databases">
        <authorList>
            <person name="Amaro Gonzalez C."/>
        </authorList>
    </citation>
    <scope>NUCLEOTIDE SEQUENCE</scope>
</reference>
<protein>
    <submittedName>
        <fullName evidence="1">Uncharacterized protein</fullName>
    </submittedName>
</protein>